<reference evidence="1 2" key="1">
    <citation type="submission" date="2022-09" db="EMBL/GenBank/DDBJ databases">
        <title>Chelativorans salina sp. nov., a novel slightly halophilic bacterium isolated from a saline lake sediment enrichment.</title>
        <authorList>
            <person name="Gao L."/>
            <person name="Fang B.-Z."/>
            <person name="Li W.-J."/>
        </authorList>
    </citation>
    <scope>NUCLEOTIDE SEQUENCE [LARGE SCALE GENOMIC DNA]</scope>
    <source>
        <strain evidence="1 2">EGI FJ00035</strain>
    </source>
</reference>
<name>A0ABT2LKR0_9HYPH</name>
<sequence length="137" mass="14421">MSRTQAGLVAGASLLAVLLAGCQREPMGGPLALQIEANEPVAALQRINEAGAKCWVRSSDADFRDLHLVPELDTSVGRPRLLLLKKGKAEGLPVLVIEAAGSPVTLTTYGPLASTRTGGRVNADIMRWSSGRTTCRS</sequence>
<evidence type="ECO:0000313" key="1">
    <source>
        <dbReference type="EMBL" id="MCT7375187.1"/>
    </source>
</evidence>
<keyword evidence="2" id="KW-1185">Reference proteome</keyword>
<dbReference type="PROSITE" id="PS51257">
    <property type="entry name" value="PROKAR_LIPOPROTEIN"/>
    <property type="match status" value="1"/>
</dbReference>
<gene>
    <name evidence="1" type="ORF">N5A92_09095</name>
</gene>
<dbReference type="EMBL" id="JAOCZP010000002">
    <property type="protein sequence ID" value="MCT7375187.1"/>
    <property type="molecule type" value="Genomic_DNA"/>
</dbReference>
<dbReference type="Proteomes" id="UP001320831">
    <property type="component" value="Unassembled WGS sequence"/>
</dbReference>
<organism evidence="1 2">
    <name type="scientific">Chelativorans salis</name>
    <dbReference type="NCBI Taxonomy" id="2978478"/>
    <lineage>
        <taxon>Bacteria</taxon>
        <taxon>Pseudomonadati</taxon>
        <taxon>Pseudomonadota</taxon>
        <taxon>Alphaproteobacteria</taxon>
        <taxon>Hyphomicrobiales</taxon>
        <taxon>Phyllobacteriaceae</taxon>
        <taxon>Chelativorans</taxon>
    </lineage>
</organism>
<accession>A0ABT2LKR0</accession>
<evidence type="ECO:0000313" key="2">
    <source>
        <dbReference type="Proteomes" id="UP001320831"/>
    </source>
</evidence>
<proteinExistence type="predicted"/>
<protein>
    <recommendedName>
        <fullName evidence="3">Lipoprotein</fullName>
    </recommendedName>
</protein>
<dbReference type="RefSeq" id="WP_260901954.1">
    <property type="nucleotide sequence ID" value="NZ_JAOCZP010000002.1"/>
</dbReference>
<comment type="caution">
    <text evidence="1">The sequence shown here is derived from an EMBL/GenBank/DDBJ whole genome shotgun (WGS) entry which is preliminary data.</text>
</comment>
<evidence type="ECO:0008006" key="3">
    <source>
        <dbReference type="Google" id="ProtNLM"/>
    </source>
</evidence>